<proteinExistence type="predicted"/>
<accession>A0AAV4Q2T4</accession>
<gene>
    <name evidence="2" type="ORF">CDAR_608121</name>
</gene>
<name>A0AAV4Q2T4_9ARAC</name>
<evidence type="ECO:0000313" key="2">
    <source>
        <dbReference type="EMBL" id="GIY02804.1"/>
    </source>
</evidence>
<keyword evidence="3" id="KW-1185">Reference proteome</keyword>
<organism evidence="2 3">
    <name type="scientific">Caerostris darwini</name>
    <dbReference type="NCBI Taxonomy" id="1538125"/>
    <lineage>
        <taxon>Eukaryota</taxon>
        <taxon>Metazoa</taxon>
        <taxon>Ecdysozoa</taxon>
        <taxon>Arthropoda</taxon>
        <taxon>Chelicerata</taxon>
        <taxon>Arachnida</taxon>
        <taxon>Araneae</taxon>
        <taxon>Araneomorphae</taxon>
        <taxon>Entelegynae</taxon>
        <taxon>Araneoidea</taxon>
        <taxon>Araneidae</taxon>
        <taxon>Caerostris</taxon>
    </lineage>
</organism>
<feature type="compositionally biased region" description="Low complexity" evidence="1">
    <location>
        <begin position="1"/>
        <end position="12"/>
    </location>
</feature>
<evidence type="ECO:0000256" key="1">
    <source>
        <dbReference type="SAM" id="MobiDB-lite"/>
    </source>
</evidence>
<protein>
    <submittedName>
        <fullName evidence="2">Uncharacterized protein</fullName>
    </submittedName>
</protein>
<comment type="caution">
    <text evidence="2">The sequence shown here is derived from an EMBL/GenBank/DDBJ whole genome shotgun (WGS) entry which is preliminary data.</text>
</comment>
<dbReference type="Proteomes" id="UP001054837">
    <property type="component" value="Unassembled WGS sequence"/>
</dbReference>
<dbReference type="AlphaFoldDB" id="A0AAV4Q2T4"/>
<dbReference type="EMBL" id="BPLQ01003747">
    <property type="protein sequence ID" value="GIY02804.1"/>
    <property type="molecule type" value="Genomic_DNA"/>
</dbReference>
<feature type="region of interest" description="Disordered" evidence="1">
    <location>
        <begin position="1"/>
        <end position="48"/>
    </location>
</feature>
<evidence type="ECO:0000313" key="3">
    <source>
        <dbReference type="Proteomes" id="UP001054837"/>
    </source>
</evidence>
<sequence>MTSVAADVSSSVTLDGNERMQDLRLDGRKQKQKKLLGDRGEESSEGVSAETCSAVKMEISSGAFCFGSISNLAEKI</sequence>
<feature type="compositionally biased region" description="Basic and acidic residues" evidence="1">
    <location>
        <begin position="16"/>
        <end position="42"/>
    </location>
</feature>
<reference evidence="2 3" key="1">
    <citation type="submission" date="2021-06" db="EMBL/GenBank/DDBJ databases">
        <title>Caerostris darwini draft genome.</title>
        <authorList>
            <person name="Kono N."/>
            <person name="Arakawa K."/>
        </authorList>
    </citation>
    <scope>NUCLEOTIDE SEQUENCE [LARGE SCALE GENOMIC DNA]</scope>
</reference>